<organism evidence="2 3">
    <name type="scientific">Hymenobacter antarcticus</name>
    <dbReference type="NCBI Taxonomy" id="486270"/>
    <lineage>
        <taxon>Bacteria</taxon>
        <taxon>Pseudomonadati</taxon>
        <taxon>Bacteroidota</taxon>
        <taxon>Cytophagia</taxon>
        <taxon>Cytophagales</taxon>
        <taxon>Hymenobacteraceae</taxon>
        <taxon>Hymenobacter</taxon>
    </lineage>
</organism>
<dbReference type="CDD" id="cd14845">
    <property type="entry name" value="L-Ala-D-Glu_peptidase_like"/>
    <property type="match status" value="1"/>
</dbReference>
<accession>A0ABP7P490</accession>
<gene>
    <name evidence="2" type="ORF">GCM10022407_03150</name>
</gene>
<feature type="domain" description="Peptidase M15C" evidence="1">
    <location>
        <begin position="148"/>
        <end position="178"/>
    </location>
</feature>
<evidence type="ECO:0000259" key="1">
    <source>
        <dbReference type="Pfam" id="PF13539"/>
    </source>
</evidence>
<dbReference type="EMBL" id="BAABDI010000001">
    <property type="protein sequence ID" value="GAA3959383.1"/>
    <property type="molecule type" value="Genomic_DNA"/>
</dbReference>
<dbReference type="InterPro" id="IPR009045">
    <property type="entry name" value="Zn_M74/Hedgehog-like"/>
</dbReference>
<dbReference type="Proteomes" id="UP001501556">
    <property type="component" value="Unassembled WGS sequence"/>
</dbReference>
<dbReference type="SUPFAM" id="SSF55166">
    <property type="entry name" value="Hedgehog/DD-peptidase"/>
    <property type="match status" value="1"/>
</dbReference>
<sequence length="179" mass="19624">MPWLPLLLLLLPKLVLPNLLMTPSKPAAAGVVTKEVRVVPVLMAAGLKVQAARLAQAVPALRAAYSQALARWVGDPGLRLLALPIITECYRSPERQDELYKQGRSKPGPIVTYKRGGESNHNRLPAPALDVAFLLPDGEVSWSGLLLSRFARLMKAADARVHWGGDWPGFKDRPHFEVV</sequence>
<comment type="caution">
    <text evidence="2">The sequence shown here is derived from an EMBL/GenBank/DDBJ whole genome shotgun (WGS) entry which is preliminary data.</text>
</comment>
<name>A0ABP7P490_9BACT</name>
<keyword evidence="3" id="KW-1185">Reference proteome</keyword>
<evidence type="ECO:0000313" key="2">
    <source>
        <dbReference type="EMBL" id="GAA3959383.1"/>
    </source>
</evidence>
<dbReference type="InterPro" id="IPR039561">
    <property type="entry name" value="Peptidase_M15C"/>
</dbReference>
<protein>
    <recommendedName>
        <fullName evidence="1">Peptidase M15C domain-containing protein</fullName>
    </recommendedName>
</protein>
<proteinExistence type="predicted"/>
<dbReference type="Gene3D" id="3.30.1380.10">
    <property type="match status" value="1"/>
</dbReference>
<dbReference type="Pfam" id="PF13539">
    <property type="entry name" value="Peptidase_M15_4"/>
    <property type="match status" value="1"/>
</dbReference>
<evidence type="ECO:0000313" key="3">
    <source>
        <dbReference type="Proteomes" id="UP001501556"/>
    </source>
</evidence>
<reference evidence="3" key="1">
    <citation type="journal article" date="2019" name="Int. J. Syst. Evol. Microbiol.">
        <title>The Global Catalogue of Microorganisms (GCM) 10K type strain sequencing project: providing services to taxonomists for standard genome sequencing and annotation.</title>
        <authorList>
            <consortium name="The Broad Institute Genomics Platform"/>
            <consortium name="The Broad Institute Genome Sequencing Center for Infectious Disease"/>
            <person name="Wu L."/>
            <person name="Ma J."/>
        </authorList>
    </citation>
    <scope>NUCLEOTIDE SEQUENCE [LARGE SCALE GENOMIC DNA]</scope>
    <source>
        <strain evidence="3">JCM 17217</strain>
    </source>
</reference>